<feature type="region of interest" description="Disordered" evidence="6">
    <location>
        <begin position="463"/>
        <end position="485"/>
    </location>
</feature>
<name>A0ABZ1W206_9ACTN</name>
<evidence type="ECO:0000256" key="5">
    <source>
        <dbReference type="ARBA" id="ARBA00023251"/>
    </source>
</evidence>
<dbReference type="PANTHER" id="PTHR42718">
    <property type="entry name" value="MAJOR FACILITATOR SUPERFAMILY MULTIDRUG TRANSPORTER MFSC"/>
    <property type="match status" value="1"/>
</dbReference>
<evidence type="ECO:0000256" key="7">
    <source>
        <dbReference type="SAM" id="Phobius"/>
    </source>
</evidence>
<feature type="transmembrane region" description="Helical" evidence="7">
    <location>
        <begin position="228"/>
        <end position="251"/>
    </location>
</feature>
<evidence type="ECO:0000256" key="6">
    <source>
        <dbReference type="SAM" id="MobiDB-lite"/>
    </source>
</evidence>
<evidence type="ECO:0000259" key="8">
    <source>
        <dbReference type="PROSITE" id="PS50850"/>
    </source>
</evidence>
<feature type="transmembrane region" description="Helical" evidence="7">
    <location>
        <begin position="300"/>
        <end position="322"/>
    </location>
</feature>
<reference evidence="9 10" key="1">
    <citation type="submission" date="2022-10" db="EMBL/GenBank/DDBJ databases">
        <title>The complete genomes of actinobacterial strains from the NBC collection.</title>
        <authorList>
            <person name="Joergensen T.S."/>
            <person name="Alvarez Arevalo M."/>
            <person name="Sterndorff E.B."/>
            <person name="Faurdal D."/>
            <person name="Vuksanovic O."/>
            <person name="Mourched A.-S."/>
            <person name="Charusanti P."/>
            <person name="Shaw S."/>
            <person name="Blin K."/>
            <person name="Weber T."/>
        </authorList>
    </citation>
    <scope>NUCLEOTIDE SEQUENCE [LARGE SCALE GENOMIC DNA]</scope>
    <source>
        <strain evidence="9 10">NBC_01247</strain>
    </source>
</reference>
<evidence type="ECO:0000256" key="2">
    <source>
        <dbReference type="ARBA" id="ARBA00022692"/>
    </source>
</evidence>
<dbReference type="EMBL" id="CP108482">
    <property type="protein sequence ID" value="WUS54862.1"/>
    <property type="molecule type" value="Genomic_DNA"/>
</dbReference>
<feature type="transmembrane region" description="Helical" evidence="7">
    <location>
        <begin position="439"/>
        <end position="457"/>
    </location>
</feature>
<evidence type="ECO:0000313" key="10">
    <source>
        <dbReference type="Proteomes" id="UP001432014"/>
    </source>
</evidence>
<keyword evidence="10" id="KW-1185">Reference proteome</keyword>
<dbReference type="Gene3D" id="1.20.1250.20">
    <property type="entry name" value="MFS general substrate transporter like domains"/>
    <property type="match status" value="1"/>
</dbReference>
<feature type="transmembrane region" description="Helical" evidence="7">
    <location>
        <begin position="107"/>
        <end position="129"/>
    </location>
</feature>
<evidence type="ECO:0000256" key="4">
    <source>
        <dbReference type="ARBA" id="ARBA00023136"/>
    </source>
</evidence>
<feature type="domain" description="Major facilitator superfamily (MFS) profile" evidence="8">
    <location>
        <begin position="15"/>
        <end position="461"/>
    </location>
</feature>
<feature type="compositionally biased region" description="Low complexity" evidence="6">
    <location>
        <begin position="464"/>
        <end position="485"/>
    </location>
</feature>
<dbReference type="Gene3D" id="1.20.1720.10">
    <property type="entry name" value="Multidrug resistance protein D"/>
    <property type="match status" value="1"/>
</dbReference>
<proteinExistence type="predicted"/>
<feature type="transmembrane region" description="Helical" evidence="7">
    <location>
        <begin position="141"/>
        <end position="163"/>
    </location>
</feature>
<feature type="transmembrane region" description="Helical" evidence="7">
    <location>
        <begin position="271"/>
        <end position="294"/>
    </location>
</feature>
<feature type="transmembrane region" description="Helical" evidence="7">
    <location>
        <begin position="202"/>
        <end position="222"/>
    </location>
</feature>
<accession>A0ABZ1W206</accession>
<feature type="transmembrane region" description="Helical" evidence="7">
    <location>
        <begin position="366"/>
        <end position="392"/>
    </location>
</feature>
<evidence type="ECO:0000256" key="1">
    <source>
        <dbReference type="ARBA" id="ARBA00004651"/>
    </source>
</evidence>
<evidence type="ECO:0000256" key="3">
    <source>
        <dbReference type="ARBA" id="ARBA00022989"/>
    </source>
</evidence>
<dbReference type="Pfam" id="PF07690">
    <property type="entry name" value="MFS_1"/>
    <property type="match status" value="1"/>
</dbReference>
<dbReference type="PROSITE" id="PS50850">
    <property type="entry name" value="MFS"/>
    <property type="match status" value="1"/>
</dbReference>
<feature type="transmembrane region" description="Helical" evidence="7">
    <location>
        <begin position="14"/>
        <end position="40"/>
    </location>
</feature>
<feature type="transmembrane region" description="Helical" evidence="7">
    <location>
        <begin position="169"/>
        <end position="190"/>
    </location>
</feature>
<keyword evidence="5" id="KW-0046">Antibiotic resistance</keyword>
<dbReference type="Proteomes" id="UP001432014">
    <property type="component" value="Chromosome"/>
</dbReference>
<organism evidence="9 10">
    <name type="scientific">Kitasatospora herbaricolor</name>
    <dbReference type="NCBI Taxonomy" id="68217"/>
    <lineage>
        <taxon>Bacteria</taxon>
        <taxon>Bacillati</taxon>
        <taxon>Actinomycetota</taxon>
        <taxon>Actinomycetes</taxon>
        <taxon>Kitasatosporales</taxon>
        <taxon>Streptomycetaceae</taxon>
        <taxon>Kitasatospora</taxon>
    </lineage>
</organism>
<dbReference type="CDD" id="cd17321">
    <property type="entry name" value="MFS_MMR_MDR_like"/>
    <property type="match status" value="1"/>
</dbReference>
<keyword evidence="2 7" id="KW-0812">Transmembrane</keyword>
<evidence type="ECO:0000313" key="9">
    <source>
        <dbReference type="EMBL" id="WUS54862.1"/>
    </source>
</evidence>
<feature type="transmembrane region" description="Helical" evidence="7">
    <location>
        <begin position="82"/>
        <end position="101"/>
    </location>
</feature>
<feature type="transmembrane region" description="Helical" evidence="7">
    <location>
        <begin position="334"/>
        <end position="354"/>
    </location>
</feature>
<comment type="subcellular location">
    <subcellularLocation>
        <location evidence="1">Cell membrane</location>
        <topology evidence="1">Multi-pass membrane protein</topology>
    </subcellularLocation>
</comment>
<dbReference type="InterPro" id="IPR036259">
    <property type="entry name" value="MFS_trans_sf"/>
</dbReference>
<feature type="transmembrane region" description="Helical" evidence="7">
    <location>
        <begin position="412"/>
        <end position="433"/>
    </location>
</feature>
<sequence>MTVGISNPQRATRAVFATVAAAVFMSNLDLFIVNVALPAIGRSFGGSGLGSLSWVLNGYAIVFAALLVVAGRVADRSGHKPVFLTGLAVFTLASVGCALAHDVGTLVAARLVQAAGAALLMPTSLALLLDTTASEKRAGAVRAWASIGGIAAGLGPVAGGLLVEAGWRWVFLVNVPVGIAAFALGTKVLPSPGRAGARKSPLPDLLGATLLTGSIAMLALGLVKAPDWGWTSAGTLGGLAGAVLLGVWFVLRSARHPVPIVELPLLRVPAFASSAAALTLFTVAFAGMLLGAVLWCQDVWGYSALLTGLAIAPGPLLVPPVALRIGPAVARFGAGRIALAGTVLFAAGILWWAATLDTGSAYAASLLPGMLLTGLGVGMTVPVLTGASAAALPPARFATGSAITSMGRQVGAVLGVATLIGILGTPAPGHAVAAFRHGWYAVAAASLLAACATVPLVRTPRPSAAEAGEPAEAAGTAETAKVGTA</sequence>
<dbReference type="PANTHER" id="PTHR42718:SF48">
    <property type="entry name" value="CONSERVED TWO-DOMAIN MEMBRANE PROTEIN-RELATED"/>
    <property type="match status" value="1"/>
</dbReference>
<dbReference type="SUPFAM" id="SSF103473">
    <property type="entry name" value="MFS general substrate transporter"/>
    <property type="match status" value="1"/>
</dbReference>
<dbReference type="InterPro" id="IPR020846">
    <property type="entry name" value="MFS_dom"/>
</dbReference>
<gene>
    <name evidence="9" type="ORF">OG469_04640</name>
</gene>
<feature type="transmembrane region" description="Helical" evidence="7">
    <location>
        <begin position="52"/>
        <end position="70"/>
    </location>
</feature>
<keyword evidence="3 7" id="KW-1133">Transmembrane helix</keyword>
<dbReference type="RefSeq" id="WP_329500611.1">
    <property type="nucleotide sequence ID" value="NZ_CP108460.1"/>
</dbReference>
<keyword evidence="4 7" id="KW-0472">Membrane</keyword>
<protein>
    <submittedName>
        <fullName evidence="9">MFS transporter</fullName>
    </submittedName>
</protein>
<dbReference type="InterPro" id="IPR011701">
    <property type="entry name" value="MFS"/>
</dbReference>